<dbReference type="PANTHER" id="PTHR33908:SF3">
    <property type="entry name" value="UNDECAPRENYL PHOSPHATE-ALPHA-4-AMINO-4-DEOXY-L-ARABINOSE ARABINOSYL TRANSFERASE"/>
    <property type="match status" value="1"/>
</dbReference>
<evidence type="ECO:0000313" key="10">
    <source>
        <dbReference type="EMBL" id="MBB6675099.1"/>
    </source>
</evidence>
<feature type="transmembrane region" description="Helical" evidence="8">
    <location>
        <begin position="35"/>
        <end position="54"/>
    </location>
</feature>
<dbReference type="GO" id="GO:0010041">
    <property type="term" value="P:response to iron(III) ion"/>
    <property type="evidence" value="ECO:0007669"/>
    <property type="project" value="TreeGrafter"/>
</dbReference>
<organism evidence="10 11">
    <name type="scientific">Cohnella nanjingensis</name>
    <dbReference type="NCBI Taxonomy" id="1387779"/>
    <lineage>
        <taxon>Bacteria</taxon>
        <taxon>Bacillati</taxon>
        <taxon>Bacillota</taxon>
        <taxon>Bacilli</taxon>
        <taxon>Bacillales</taxon>
        <taxon>Paenibacillaceae</taxon>
        <taxon>Cohnella</taxon>
    </lineage>
</organism>
<keyword evidence="4 10" id="KW-0808">Transferase</keyword>
<dbReference type="InterPro" id="IPR050297">
    <property type="entry name" value="LipidA_mod_glycosyltrf_83"/>
</dbReference>
<sequence length="480" mass="53278">MTPALTIGSALLYMWALIQSLPFAAAYFGGSYIKAIVWAAVAMAAILIAGAAAARRLGPKSFLLLLVAASLAVRLGWVLWIDTPPVSDFKDMYDAAVRGAGGDFSFAGNEYFSRWAYLVGFTLYETVVVKLFGASVLVLKLLNAVFGAATAVVVYRIGKACFNAYCGRIAALLYAFYLPNIMMCSVLTNQHLSTLLFTLGCGLLATGRLRSRFGWLWIGLLFAAGQIIRPLGAFYVVAAVVYGLVWLVRRPENARRTVLLARLAGLAVVYFVVLQLVGQLLIGAGIARYPLAAQEPYWKFMVGLNRETTGGWSQADTDYALSFPLGSVRDEAELTLLRERLRTVELKSLLWDKARLLWGADDASAYWSLYQTKQAQLQADFNRAERAFYLAMAAFGVIGALALLRRRAEERGYALFALLLVGYAAIHLVIEIQTRYRLDMMPAFVLLQSFGIYTVHQWMQTARQHIPNWRHSPWKKSRSL</sequence>
<evidence type="ECO:0000259" key="9">
    <source>
        <dbReference type="Pfam" id="PF13231"/>
    </source>
</evidence>
<protein>
    <submittedName>
        <fullName evidence="10">Glycosyltransferase family 39 protein</fullName>
    </submittedName>
</protein>
<keyword evidence="11" id="KW-1185">Reference proteome</keyword>
<evidence type="ECO:0000256" key="4">
    <source>
        <dbReference type="ARBA" id="ARBA00022679"/>
    </source>
</evidence>
<keyword evidence="3" id="KW-0328">Glycosyltransferase</keyword>
<dbReference type="AlphaFoldDB" id="A0A7X0VJU3"/>
<evidence type="ECO:0000313" key="11">
    <source>
        <dbReference type="Proteomes" id="UP000547209"/>
    </source>
</evidence>
<name>A0A7X0VJU3_9BACL</name>
<dbReference type="GO" id="GO:0016763">
    <property type="term" value="F:pentosyltransferase activity"/>
    <property type="evidence" value="ECO:0007669"/>
    <property type="project" value="TreeGrafter"/>
</dbReference>
<dbReference type="PANTHER" id="PTHR33908">
    <property type="entry name" value="MANNOSYLTRANSFERASE YKCB-RELATED"/>
    <property type="match status" value="1"/>
</dbReference>
<feature type="transmembrane region" description="Helical" evidence="8">
    <location>
        <begin position="387"/>
        <end position="405"/>
    </location>
</feature>
<accession>A0A7X0VJU3</accession>
<keyword evidence="2" id="KW-1003">Cell membrane</keyword>
<keyword evidence="7 8" id="KW-0472">Membrane</keyword>
<evidence type="ECO:0000256" key="7">
    <source>
        <dbReference type="ARBA" id="ARBA00023136"/>
    </source>
</evidence>
<dbReference type="GO" id="GO:0009103">
    <property type="term" value="P:lipopolysaccharide biosynthetic process"/>
    <property type="evidence" value="ECO:0007669"/>
    <property type="project" value="UniProtKB-ARBA"/>
</dbReference>
<dbReference type="RefSeq" id="WP_185672958.1">
    <property type="nucleotide sequence ID" value="NZ_JACJVP010000062.1"/>
</dbReference>
<keyword evidence="6 8" id="KW-1133">Transmembrane helix</keyword>
<reference evidence="10 11" key="1">
    <citation type="submission" date="2020-08" db="EMBL/GenBank/DDBJ databases">
        <title>Cohnella phylogeny.</title>
        <authorList>
            <person name="Dunlap C."/>
        </authorList>
    </citation>
    <scope>NUCLEOTIDE SEQUENCE [LARGE SCALE GENOMIC DNA]</scope>
    <source>
        <strain evidence="10 11">DSM 28246</strain>
    </source>
</reference>
<comment type="caution">
    <text evidence="10">The sequence shown here is derived from an EMBL/GenBank/DDBJ whole genome shotgun (WGS) entry which is preliminary data.</text>
</comment>
<feature type="transmembrane region" description="Helical" evidence="8">
    <location>
        <begin position="214"/>
        <end position="247"/>
    </location>
</feature>
<keyword evidence="5 8" id="KW-0812">Transmembrane</keyword>
<feature type="transmembrane region" description="Helical" evidence="8">
    <location>
        <begin position="259"/>
        <end position="282"/>
    </location>
</feature>
<dbReference type="GO" id="GO:0005886">
    <property type="term" value="C:plasma membrane"/>
    <property type="evidence" value="ECO:0007669"/>
    <property type="project" value="UniProtKB-SubCell"/>
</dbReference>
<gene>
    <name evidence="10" type="ORF">H7C19_31000</name>
</gene>
<feature type="transmembrane region" description="Helical" evidence="8">
    <location>
        <begin position="12"/>
        <end position="29"/>
    </location>
</feature>
<proteinExistence type="predicted"/>
<dbReference type="EMBL" id="JACJVP010000062">
    <property type="protein sequence ID" value="MBB6675099.1"/>
    <property type="molecule type" value="Genomic_DNA"/>
</dbReference>
<evidence type="ECO:0000256" key="6">
    <source>
        <dbReference type="ARBA" id="ARBA00022989"/>
    </source>
</evidence>
<evidence type="ECO:0000256" key="1">
    <source>
        <dbReference type="ARBA" id="ARBA00004651"/>
    </source>
</evidence>
<feature type="transmembrane region" description="Helical" evidence="8">
    <location>
        <begin position="169"/>
        <end position="188"/>
    </location>
</feature>
<feature type="transmembrane region" description="Helical" evidence="8">
    <location>
        <begin position="412"/>
        <end position="430"/>
    </location>
</feature>
<comment type="subcellular location">
    <subcellularLocation>
        <location evidence="1">Cell membrane</location>
        <topology evidence="1">Multi-pass membrane protein</topology>
    </subcellularLocation>
</comment>
<feature type="transmembrane region" description="Helical" evidence="8">
    <location>
        <begin position="131"/>
        <end position="157"/>
    </location>
</feature>
<feature type="transmembrane region" description="Helical" evidence="8">
    <location>
        <begin position="61"/>
        <end position="81"/>
    </location>
</feature>
<evidence type="ECO:0000256" key="5">
    <source>
        <dbReference type="ARBA" id="ARBA00022692"/>
    </source>
</evidence>
<evidence type="ECO:0000256" key="3">
    <source>
        <dbReference type="ARBA" id="ARBA00022676"/>
    </source>
</evidence>
<dbReference type="Proteomes" id="UP000547209">
    <property type="component" value="Unassembled WGS sequence"/>
</dbReference>
<dbReference type="InterPro" id="IPR038731">
    <property type="entry name" value="RgtA/B/C-like"/>
</dbReference>
<dbReference type="Pfam" id="PF13231">
    <property type="entry name" value="PMT_2"/>
    <property type="match status" value="1"/>
</dbReference>
<evidence type="ECO:0000256" key="8">
    <source>
        <dbReference type="SAM" id="Phobius"/>
    </source>
</evidence>
<evidence type="ECO:0000256" key="2">
    <source>
        <dbReference type="ARBA" id="ARBA00022475"/>
    </source>
</evidence>
<feature type="domain" description="Glycosyltransferase RgtA/B/C/D-like" evidence="9">
    <location>
        <begin position="127"/>
        <end position="270"/>
    </location>
</feature>